<dbReference type="EMBL" id="JAUEPU010000016">
    <property type="protein sequence ID" value="KAK0496120.1"/>
    <property type="molecule type" value="Genomic_DNA"/>
</dbReference>
<evidence type="ECO:0000259" key="1">
    <source>
        <dbReference type="PROSITE" id="PS50053"/>
    </source>
</evidence>
<accession>A0AA39Q4Q0</accession>
<protein>
    <recommendedName>
        <fullName evidence="1">Ubiquitin-like domain-containing protein</fullName>
    </recommendedName>
</protein>
<reference evidence="2" key="1">
    <citation type="submission" date="2023-06" db="EMBL/GenBank/DDBJ databases">
        <authorList>
            <consortium name="Lawrence Berkeley National Laboratory"/>
            <person name="Ahrendt S."/>
            <person name="Sahu N."/>
            <person name="Indic B."/>
            <person name="Wong-Bajracharya J."/>
            <person name="Merenyi Z."/>
            <person name="Ke H.-M."/>
            <person name="Monk M."/>
            <person name="Kocsube S."/>
            <person name="Drula E."/>
            <person name="Lipzen A."/>
            <person name="Balint B."/>
            <person name="Henrissat B."/>
            <person name="Andreopoulos B."/>
            <person name="Martin F.M."/>
            <person name="Harder C.B."/>
            <person name="Rigling D."/>
            <person name="Ford K.L."/>
            <person name="Foster G.D."/>
            <person name="Pangilinan J."/>
            <person name="Papanicolaou A."/>
            <person name="Barry K."/>
            <person name="LaButti K."/>
            <person name="Viragh M."/>
            <person name="Koriabine M."/>
            <person name="Yan M."/>
            <person name="Riley R."/>
            <person name="Champramary S."/>
            <person name="Plett K.L."/>
            <person name="Tsai I.J."/>
            <person name="Slot J."/>
            <person name="Sipos G."/>
            <person name="Plett J."/>
            <person name="Nagy L.G."/>
            <person name="Grigoriev I.V."/>
        </authorList>
    </citation>
    <scope>NUCLEOTIDE SEQUENCE</scope>
    <source>
        <strain evidence="2">HWK02</strain>
    </source>
</reference>
<organism evidence="2 3">
    <name type="scientific">Armillaria luteobubalina</name>
    <dbReference type="NCBI Taxonomy" id="153913"/>
    <lineage>
        <taxon>Eukaryota</taxon>
        <taxon>Fungi</taxon>
        <taxon>Dikarya</taxon>
        <taxon>Basidiomycota</taxon>
        <taxon>Agaricomycotina</taxon>
        <taxon>Agaricomycetes</taxon>
        <taxon>Agaricomycetidae</taxon>
        <taxon>Agaricales</taxon>
        <taxon>Marasmiineae</taxon>
        <taxon>Physalacriaceae</taxon>
        <taxon>Armillaria</taxon>
    </lineage>
</organism>
<comment type="caution">
    <text evidence="2">The sequence shown here is derived from an EMBL/GenBank/DDBJ whole genome shotgun (WGS) entry which is preliminary data.</text>
</comment>
<keyword evidence="3" id="KW-1185">Reference proteome</keyword>
<evidence type="ECO:0000313" key="3">
    <source>
        <dbReference type="Proteomes" id="UP001175228"/>
    </source>
</evidence>
<gene>
    <name evidence="2" type="ORF">EDD18DRAFT_1074844</name>
</gene>
<dbReference type="InterPro" id="IPR000626">
    <property type="entry name" value="Ubiquitin-like_dom"/>
</dbReference>
<dbReference type="SUPFAM" id="SSF54236">
    <property type="entry name" value="Ubiquitin-like"/>
    <property type="match status" value="1"/>
</dbReference>
<dbReference type="InterPro" id="IPR029071">
    <property type="entry name" value="Ubiquitin-like_domsf"/>
</dbReference>
<dbReference type="Gene3D" id="3.10.20.90">
    <property type="entry name" value="Phosphatidylinositol 3-kinase Catalytic Subunit, Chain A, domain 1"/>
    <property type="match status" value="1"/>
</dbReference>
<feature type="domain" description="Ubiquitin-like" evidence="1">
    <location>
        <begin position="1"/>
        <end position="51"/>
    </location>
</feature>
<evidence type="ECO:0000313" key="2">
    <source>
        <dbReference type="EMBL" id="KAK0496120.1"/>
    </source>
</evidence>
<dbReference type="Proteomes" id="UP001175228">
    <property type="component" value="Unassembled WGS sequence"/>
</dbReference>
<name>A0AA39Q4Q0_9AGAR</name>
<sequence>MSQALAPKFGKCPTELKFVYDSHRISRNDTLRDIGFQDGNTIFCFPEQTGGKPVIYLFSPIEQEVAIKLSLTNKWRFSATYPVVPVKPLALLGGETLTWRATTHNDQTLTETTTGLRASYLYWEAVTDPFGRPPSPLPETSESSSSRSFSPIWCDLNDDDSVVLPVSTITPYLDKVLASLGLHVEARTSFITYWLPSILKHSYIALRFVPQNEYETAAVLHIEPSPDVVARIFMLFKGISEDRLGEWSGAISRSQDNVEWWRDVAGHVSKERQNDEKLFRVLEWGGMEVKKP</sequence>
<dbReference type="PROSITE" id="PS50053">
    <property type="entry name" value="UBIQUITIN_2"/>
    <property type="match status" value="1"/>
</dbReference>
<dbReference type="CDD" id="cd01763">
    <property type="entry name" value="Ubl_SUMO_like"/>
    <property type="match status" value="1"/>
</dbReference>
<dbReference type="AlphaFoldDB" id="A0AA39Q4Q0"/>
<proteinExistence type="predicted"/>